<feature type="region of interest" description="Disordered" evidence="5">
    <location>
        <begin position="85"/>
        <end position="119"/>
    </location>
</feature>
<evidence type="ECO:0000256" key="3">
    <source>
        <dbReference type="ARBA" id="ARBA00044356"/>
    </source>
</evidence>
<feature type="region of interest" description="Disordered" evidence="5">
    <location>
        <begin position="1"/>
        <end position="64"/>
    </location>
</feature>
<keyword evidence="7" id="KW-1185">Reference proteome</keyword>
<organism evidence="6 7">
    <name type="scientific">Rhamnella rubrinervis</name>
    <dbReference type="NCBI Taxonomy" id="2594499"/>
    <lineage>
        <taxon>Eukaryota</taxon>
        <taxon>Viridiplantae</taxon>
        <taxon>Streptophyta</taxon>
        <taxon>Embryophyta</taxon>
        <taxon>Tracheophyta</taxon>
        <taxon>Spermatophyta</taxon>
        <taxon>Magnoliopsida</taxon>
        <taxon>eudicotyledons</taxon>
        <taxon>Gunneridae</taxon>
        <taxon>Pentapetalae</taxon>
        <taxon>rosids</taxon>
        <taxon>fabids</taxon>
        <taxon>Rosales</taxon>
        <taxon>Rhamnaceae</taxon>
        <taxon>rhamnoid group</taxon>
        <taxon>Rhamneae</taxon>
        <taxon>Rhamnella</taxon>
    </lineage>
</organism>
<accession>A0A8K0GWR4</accession>
<evidence type="ECO:0000256" key="1">
    <source>
        <dbReference type="ARBA" id="ARBA00007251"/>
    </source>
</evidence>
<dbReference type="PANTHER" id="PTHR10233">
    <property type="entry name" value="TRANSLATION INITIATION FACTOR EIF-2B"/>
    <property type="match status" value="1"/>
</dbReference>
<dbReference type="InterPro" id="IPR000649">
    <property type="entry name" value="IF-2B-related"/>
</dbReference>
<evidence type="ECO:0000313" key="6">
    <source>
        <dbReference type="EMBL" id="KAF3437320.1"/>
    </source>
</evidence>
<dbReference type="Proteomes" id="UP000796880">
    <property type="component" value="Unassembled WGS sequence"/>
</dbReference>
<feature type="compositionally biased region" description="Basic and acidic residues" evidence="5">
    <location>
        <begin position="1"/>
        <end position="15"/>
    </location>
</feature>
<feature type="compositionally biased region" description="Basic and acidic residues" evidence="5">
    <location>
        <begin position="170"/>
        <end position="179"/>
    </location>
</feature>
<dbReference type="EMBL" id="VOIH02000009">
    <property type="protein sequence ID" value="KAF3437320.1"/>
    <property type="molecule type" value="Genomic_DNA"/>
</dbReference>
<feature type="compositionally biased region" description="Basic and acidic residues" evidence="5">
    <location>
        <begin position="262"/>
        <end position="285"/>
    </location>
</feature>
<dbReference type="InterPro" id="IPR042529">
    <property type="entry name" value="IF_2B-like_C"/>
</dbReference>
<dbReference type="Pfam" id="PF01008">
    <property type="entry name" value="IF-2B"/>
    <property type="match status" value="1"/>
</dbReference>
<evidence type="ECO:0000313" key="7">
    <source>
        <dbReference type="Proteomes" id="UP000796880"/>
    </source>
</evidence>
<evidence type="ECO:0000256" key="4">
    <source>
        <dbReference type="RuleBase" id="RU003814"/>
    </source>
</evidence>
<comment type="similarity">
    <text evidence="1 4">Belongs to the eIF-2B alpha/beta/delta subunits family.</text>
</comment>
<dbReference type="PANTHER" id="PTHR10233:SF21">
    <property type="entry name" value="NAGB_RPIA_COA TRANSFERASE-LIKE SUPERFAMILY PROTEIN"/>
    <property type="match status" value="1"/>
</dbReference>
<dbReference type="SUPFAM" id="SSF100950">
    <property type="entry name" value="NagB/RpiA/CoA transferase-like"/>
    <property type="match status" value="1"/>
</dbReference>
<feature type="region of interest" description="Disordered" evidence="5">
    <location>
        <begin position="164"/>
        <end position="285"/>
    </location>
</feature>
<evidence type="ECO:0000256" key="5">
    <source>
        <dbReference type="SAM" id="MobiDB-lite"/>
    </source>
</evidence>
<feature type="compositionally biased region" description="Low complexity" evidence="5">
    <location>
        <begin position="213"/>
        <end position="232"/>
    </location>
</feature>
<comment type="caution">
    <text evidence="6">The sequence shown here is derived from an EMBL/GenBank/DDBJ whole genome shotgun (WGS) entry which is preliminary data.</text>
</comment>
<name>A0A8K0GWR4_9ROSA</name>
<feature type="compositionally biased region" description="Low complexity" evidence="5">
    <location>
        <begin position="36"/>
        <end position="56"/>
    </location>
</feature>
<dbReference type="OrthoDB" id="10254737at2759"/>
<protein>
    <recommendedName>
        <fullName evidence="2">Translation initiation factor eIF2B subunit delta</fullName>
    </recommendedName>
    <alternativeName>
        <fullName evidence="3">eIF2B GDP-GTP exchange factor subunit delta</fullName>
    </alternativeName>
</protein>
<feature type="compositionally biased region" description="Polar residues" evidence="5">
    <location>
        <begin position="21"/>
        <end position="35"/>
    </location>
</feature>
<reference evidence="6" key="1">
    <citation type="submission" date="2020-03" db="EMBL/GenBank/DDBJ databases">
        <title>A high-quality chromosome-level genome assembly of a woody plant with both climbing and erect habits, Rhamnella rubrinervis.</title>
        <authorList>
            <person name="Lu Z."/>
            <person name="Yang Y."/>
            <person name="Zhu X."/>
            <person name="Sun Y."/>
        </authorList>
    </citation>
    <scope>NUCLEOTIDE SEQUENCE</scope>
    <source>
        <strain evidence="6">BYM</strain>
        <tissue evidence="6">Leaf</tissue>
    </source>
</reference>
<feature type="compositionally biased region" description="Low complexity" evidence="5">
    <location>
        <begin position="185"/>
        <end position="204"/>
    </location>
</feature>
<gene>
    <name evidence="6" type="ORF">FNV43_RR20073</name>
</gene>
<evidence type="ECO:0000256" key="2">
    <source>
        <dbReference type="ARBA" id="ARBA00044147"/>
    </source>
</evidence>
<dbReference type="Gene3D" id="3.40.50.10470">
    <property type="entry name" value="Translation initiation factor eif-2b, domain 2"/>
    <property type="match status" value="1"/>
</dbReference>
<proteinExistence type="inferred from homology"/>
<sequence length="663" mass="72259">MDARRNSRTVIDPKVRHVGFFTSTSPTHPGRTQSGPPVAASPPLADSPASSSLSPVMIPPPRQLSDLVSRTAAVPVPDSAFRRRAAGDHVPVGSYNPSESLLGTSPVLSPSSRVGDGELEFSEESSAGWYRRSNSAKFASSFPSGGFESTKLKSSENLAAKASNFTAGSEAKKHIEVPEKSAGNVSEVPSEVQPSSKPVKSKTTTKAERRALQDAQRAAKAAAKAEGSKFAAVSGGVAPSKPVKQPSQKKEAPPVASSMAASDKKGGDHPSEKERKKDVPAPRMQFDDKSRVEKAKRRAMVNQTEARNRVELFRHLPQYEHGTQLPDLESKFFQLESMHPAVYKVGLQYLAGDVSGGNARCITMLQAFQKAIRDYSTLQEKTLCRDLTAKINSYVSFLIECRPLSISMGNAIRFLKSRIAKLPLTLSESEAKAELCADIDSFINDKIILADKVIVRHAATKVRDGDILLTYGSSCVVEMVLLYAHELGKQFRVVVVDSRPKFEGQALLRRLVAKGLSCTYTHINAVSYIMHEVTHVFLGAASVLSNGTVYSRVGTACVAMVAHAFRVPVLVCCEAYKFHERVQLDSICSNELGDPNAIAKVPGRMDVNYLENLANKENLQLLNLMYDATPANYISMIVTDYGMVPPTSVPVIVREYRREHLWV</sequence>
<dbReference type="InterPro" id="IPR037171">
    <property type="entry name" value="NagB/RpiA_transferase-like"/>
</dbReference>
<dbReference type="AlphaFoldDB" id="A0A8K0GWR4"/>
<feature type="compositionally biased region" description="Polar residues" evidence="5">
    <location>
        <begin position="95"/>
        <end position="112"/>
    </location>
</feature>